<proteinExistence type="inferred from homology"/>
<feature type="binding site" evidence="12">
    <location>
        <position position="114"/>
    </location>
    <ligand>
        <name>NAD(+)</name>
        <dbReference type="ChEBI" id="CHEBI:57540"/>
    </ligand>
</feature>
<reference evidence="14 15" key="1">
    <citation type="journal article" date="2019" name="Genome Biol. Evol.">
        <title>Toxin and genome evolution in a Drosophila defensive symbiosis.</title>
        <authorList>
            <person name="Ballinger M.J."/>
            <person name="Gawryluk R.M."/>
            <person name="Perlman S.J."/>
        </authorList>
    </citation>
    <scope>NUCLEOTIDE SEQUENCE [LARGE SCALE GENOMIC DNA]</scope>
    <source>
        <strain evidence="15">sNeo</strain>
    </source>
</reference>
<feature type="binding site" evidence="12">
    <location>
        <position position="407"/>
    </location>
    <ligand>
        <name>Zn(2+)</name>
        <dbReference type="ChEBI" id="CHEBI:29105"/>
    </ligand>
</feature>
<feature type="binding site" evidence="12">
    <location>
        <begin position="83"/>
        <end position="84"/>
    </location>
    <ligand>
        <name>NAD(+)</name>
        <dbReference type="ChEBI" id="CHEBI:57540"/>
    </ligand>
</feature>
<dbReference type="PANTHER" id="PTHR23389:SF9">
    <property type="entry name" value="DNA LIGASE"/>
    <property type="match status" value="1"/>
</dbReference>
<dbReference type="Gene3D" id="2.40.50.140">
    <property type="entry name" value="Nucleic acid-binding proteins"/>
    <property type="match status" value="1"/>
</dbReference>
<dbReference type="FunFam" id="1.10.150.20:FF:000007">
    <property type="entry name" value="DNA ligase"/>
    <property type="match status" value="1"/>
</dbReference>
<dbReference type="SMART" id="SM00532">
    <property type="entry name" value="LIGANc"/>
    <property type="match status" value="1"/>
</dbReference>
<feature type="binding site" evidence="12">
    <location>
        <position position="170"/>
    </location>
    <ligand>
        <name>NAD(+)</name>
        <dbReference type="ChEBI" id="CHEBI:57540"/>
    </ligand>
</feature>
<dbReference type="PIRSF" id="PIRSF001604">
    <property type="entry name" value="LigA"/>
    <property type="match status" value="1"/>
</dbReference>
<evidence type="ECO:0000256" key="5">
    <source>
        <dbReference type="ARBA" id="ARBA00022763"/>
    </source>
</evidence>
<dbReference type="FunFam" id="3.30.470.30:FF:000001">
    <property type="entry name" value="DNA ligase"/>
    <property type="match status" value="1"/>
</dbReference>
<keyword evidence="7 12" id="KW-0460">Magnesium</keyword>
<dbReference type="Pfam" id="PF12826">
    <property type="entry name" value="HHH_2"/>
    <property type="match status" value="1"/>
</dbReference>
<dbReference type="InterPro" id="IPR013839">
    <property type="entry name" value="DNAligase_adenylation"/>
</dbReference>
<accession>A0A433EQ77</accession>
<keyword evidence="8 12" id="KW-0520">NAD</keyword>
<evidence type="ECO:0000256" key="10">
    <source>
        <dbReference type="ARBA" id="ARBA00023211"/>
    </source>
</evidence>
<dbReference type="InterPro" id="IPR010994">
    <property type="entry name" value="RuvA_2-like"/>
</dbReference>
<dbReference type="EC" id="6.5.1.2" evidence="12"/>
<evidence type="ECO:0000256" key="6">
    <source>
        <dbReference type="ARBA" id="ARBA00022833"/>
    </source>
</evidence>
<dbReference type="Gene3D" id="6.20.10.30">
    <property type="match status" value="1"/>
</dbReference>
<dbReference type="FunFam" id="1.10.150.20:FF:000006">
    <property type="entry name" value="DNA ligase"/>
    <property type="match status" value="1"/>
</dbReference>
<evidence type="ECO:0000256" key="8">
    <source>
        <dbReference type="ARBA" id="ARBA00023027"/>
    </source>
</evidence>
<dbReference type="NCBIfam" id="TIGR00575">
    <property type="entry name" value="dnlj"/>
    <property type="match status" value="1"/>
</dbReference>
<dbReference type="InterPro" id="IPR001357">
    <property type="entry name" value="BRCT_dom"/>
</dbReference>
<keyword evidence="6 12" id="KW-0862">Zinc</keyword>
<dbReference type="Gene3D" id="3.40.50.10190">
    <property type="entry name" value="BRCT domain"/>
    <property type="match status" value="1"/>
</dbReference>
<feature type="binding site" evidence="12">
    <location>
        <position position="310"/>
    </location>
    <ligand>
        <name>NAD(+)</name>
        <dbReference type="ChEBI" id="CHEBI:57540"/>
    </ligand>
</feature>
<feature type="binding site" evidence="12">
    <location>
        <position position="137"/>
    </location>
    <ligand>
        <name>NAD(+)</name>
        <dbReference type="ChEBI" id="CHEBI:57540"/>
    </ligand>
</feature>
<dbReference type="Pfam" id="PF03120">
    <property type="entry name" value="OB_DNA_ligase"/>
    <property type="match status" value="1"/>
</dbReference>
<comment type="cofactor">
    <cofactor evidence="12">
        <name>Mg(2+)</name>
        <dbReference type="ChEBI" id="CHEBI:18420"/>
    </cofactor>
    <cofactor evidence="12">
        <name>Mn(2+)</name>
        <dbReference type="ChEBI" id="CHEBI:29035"/>
    </cofactor>
</comment>
<feature type="binding site" evidence="12">
    <location>
        <position position="404"/>
    </location>
    <ligand>
        <name>Zn(2+)</name>
        <dbReference type="ChEBI" id="CHEBI:29105"/>
    </ligand>
</feature>
<protein>
    <recommendedName>
        <fullName evidence="12">DNA ligase</fullName>
        <ecNumber evidence="12">6.5.1.2</ecNumber>
    </recommendedName>
    <alternativeName>
        <fullName evidence="12">Polydeoxyribonucleotide synthase [NAD(+)]</fullName>
    </alternativeName>
</protein>
<dbReference type="InterPro" id="IPR041663">
    <property type="entry name" value="DisA/LigA_HHH"/>
</dbReference>
<dbReference type="InterPro" id="IPR012340">
    <property type="entry name" value="NA-bd_OB-fold"/>
</dbReference>
<keyword evidence="10 12" id="KW-0464">Manganese</keyword>
<evidence type="ECO:0000256" key="7">
    <source>
        <dbReference type="ARBA" id="ARBA00022842"/>
    </source>
</evidence>
<dbReference type="GO" id="GO:0003911">
    <property type="term" value="F:DNA ligase (NAD+) activity"/>
    <property type="evidence" value="ECO:0007669"/>
    <property type="project" value="UniProtKB-UniRule"/>
</dbReference>
<feature type="domain" description="BRCT" evidence="13">
    <location>
        <begin position="588"/>
        <end position="667"/>
    </location>
</feature>
<dbReference type="FunFam" id="1.10.287.610:FF:000002">
    <property type="entry name" value="DNA ligase"/>
    <property type="match status" value="1"/>
</dbReference>
<comment type="caution">
    <text evidence="14">The sequence shown here is derived from an EMBL/GenBank/DDBJ whole genome shotgun (WGS) entry which is preliminary data.</text>
</comment>
<dbReference type="Gene3D" id="3.30.470.30">
    <property type="entry name" value="DNA ligase/mRNA capping enzyme"/>
    <property type="match status" value="1"/>
</dbReference>
<evidence type="ECO:0000259" key="13">
    <source>
        <dbReference type="PROSITE" id="PS50172"/>
    </source>
</evidence>
<evidence type="ECO:0000256" key="4">
    <source>
        <dbReference type="ARBA" id="ARBA00022723"/>
    </source>
</evidence>
<dbReference type="InterPro" id="IPR004149">
    <property type="entry name" value="Znf_DNAligase_C4"/>
</dbReference>
<dbReference type="InterPro" id="IPR001679">
    <property type="entry name" value="DNA_ligase"/>
</dbReference>
<dbReference type="Gene3D" id="1.10.287.610">
    <property type="entry name" value="Helix hairpin bin"/>
    <property type="match status" value="1"/>
</dbReference>
<name>A0A433EQ77_9MOLU</name>
<dbReference type="RefSeq" id="WP_127093080.1">
    <property type="nucleotide sequence ID" value="NZ_RAHC01000007.1"/>
</dbReference>
<dbReference type="Pfam" id="PF03119">
    <property type="entry name" value="DNA_ligase_ZBD"/>
    <property type="match status" value="1"/>
</dbReference>
<dbReference type="SUPFAM" id="SSF50249">
    <property type="entry name" value="Nucleic acid-binding proteins"/>
    <property type="match status" value="1"/>
</dbReference>
<organism evidence="14 15">
    <name type="scientific">Spiroplasma poulsonii</name>
    <dbReference type="NCBI Taxonomy" id="2138"/>
    <lineage>
        <taxon>Bacteria</taxon>
        <taxon>Bacillati</taxon>
        <taxon>Mycoplasmatota</taxon>
        <taxon>Mollicutes</taxon>
        <taxon>Entomoplasmatales</taxon>
        <taxon>Spiroplasmataceae</taxon>
        <taxon>Spiroplasma</taxon>
    </lineage>
</organism>
<feature type="binding site" evidence="12">
    <location>
        <position position="286"/>
    </location>
    <ligand>
        <name>NAD(+)</name>
        <dbReference type="ChEBI" id="CHEBI:57540"/>
    </ligand>
</feature>
<dbReference type="Pfam" id="PF00533">
    <property type="entry name" value="BRCT"/>
    <property type="match status" value="1"/>
</dbReference>
<keyword evidence="5 12" id="KW-0227">DNA damage</keyword>
<feature type="binding site" evidence="12">
    <location>
        <position position="422"/>
    </location>
    <ligand>
        <name>Zn(2+)</name>
        <dbReference type="ChEBI" id="CHEBI:29105"/>
    </ligand>
</feature>
<evidence type="ECO:0000256" key="2">
    <source>
        <dbReference type="ARBA" id="ARBA00022598"/>
    </source>
</evidence>
<dbReference type="NCBIfam" id="NF005932">
    <property type="entry name" value="PRK07956.1"/>
    <property type="match status" value="1"/>
</dbReference>
<comment type="similarity">
    <text evidence="12">Belongs to the NAD-dependent DNA ligase family. LigA subfamily.</text>
</comment>
<sequence>MNFEAAKKRSLVLREQLDKWNYEYYVNDAPSVSDQEYDRAMQELIAIEQQYSELITIDSPTQRVSGQISEKFNKYVHNTPMLSLANAFNYDDLIHFDEQIKELTGLSEVEYTCELKIDGLSISLVYENHLLIMGATRGDGVIGEDVTVNIKKIKSVPLRIDHPNLTVRGEVYLSLEEFNKINDERIKLGEPEFANPRNAAAGTLRQLDSTIVAKRNLNAFLYYYVNALGDEIQTQYDSLQRLEQLKFKTNPEYRYCSNIAAVWTYIQEYEPKRHQLGYEIDGIVIKVNNLSLYNRIGYTAKNPKWAISYKFPAEVVVTKLLNIFPSVGRTGRITYNAVLEPVRIAGTIVRAATLHNADFITERDIRIGDDVQVKKAGDIIPEVINYVVERRQQKAKKWQEATHCPECQSLLERVTGEVDQYCINSVCPKKITRGLEHYCSRNAMNIEGVSEKNIERLYKIGYLKSFSDLYQLSQYRAEIIQLENFGEKSFENMITSINNSKQNSLERLLFGLGIRHVGQKTAKLLARQFKTIAELAAMNIEQLSVINDVGPIVAASVVDYFAIVANQQEIALLQQQGINMTYLVTNQTLSQKFENYRFVITGVLSKPREYFKELIESYGGQTSDSVSAKTTYLLAGSDAGSKLVKAQKLNVKIINEEEFNNLLIKEE</sequence>
<keyword evidence="3 12" id="KW-0235">DNA replication</keyword>
<feature type="binding site" evidence="12">
    <location>
        <begin position="34"/>
        <end position="38"/>
    </location>
    <ligand>
        <name>NAD(+)</name>
        <dbReference type="ChEBI" id="CHEBI:57540"/>
    </ligand>
</feature>
<dbReference type="AlphaFoldDB" id="A0A433EQ77"/>
<dbReference type="InterPro" id="IPR036420">
    <property type="entry name" value="BRCT_dom_sf"/>
</dbReference>
<dbReference type="InterPro" id="IPR013840">
    <property type="entry name" value="DNAligase_N"/>
</dbReference>
<evidence type="ECO:0000313" key="15">
    <source>
        <dbReference type="Proteomes" id="UP000274545"/>
    </source>
</evidence>
<evidence type="ECO:0000256" key="12">
    <source>
        <dbReference type="HAMAP-Rule" id="MF_01588"/>
    </source>
</evidence>
<comment type="catalytic activity">
    <reaction evidence="11 12">
        <text>NAD(+) + (deoxyribonucleotide)n-3'-hydroxyl + 5'-phospho-(deoxyribonucleotide)m = (deoxyribonucleotide)n+m + AMP + beta-nicotinamide D-nucleotide.</text>
        <dbReference type="EC" id="6.5.1.2"/>
    </reaction>
</comment>
<comment type="function">
    <text evidence="1 12">DNA ligase that catalyzes the formation of phosphodiester linkages between 5'-phosphoryl and 3'-hydroxyl groups in double-stranded DNA using NAD as a coenzyme and as the energy source for the reaction. It is essential for DNA replication and repair of damaged DNA.</text>
</comment>
<dbReference type="SUPFAM" id="SSF47781">
    <property type="entry name" value="RuvA domain 2-like"/>
    <property type="match status" value="1"/>
</dbReference>
<dbReference type="GO" id="GO:0006260">
    <property type="term" value="P:DNA replication"/>
    <property type="evidence" value="ECO:0007669"/>
    <property type="project" value="UniProtKB-KW"/>
</dbReference>
<dbReference type="SUPFAM" id="SSF56091">
    <property type="entry name" value="DNA ligase/mRNA capping enzyme, catalytic domain"/>
    <property type="match status" value="1"/>
</dbReference>
<evidence type="ECO:0000256" key="11">
    <source>
        <dbReference type="ARBA" id="ARBA00034005"/>
    </source>
</evidence>
<dbReference type="SMART" id="SM00292">
    <property type="entry name" value="BRCT"/>
    <property type="match status" value="1"/>
</dbReference>
<dbReference type="Gene3D" id="1.10.150.20">
    <property type="entry name" value="5' to 3' exonuclease, C-terminal subdomain"/>
    <property type="match status" value="2"/>
</dbReference>
<keyword evidence="9 12" id="KW-0234">DNA repair</keyword>
<dbReference type="SUPFAM" id="SSF52113">
    <property type="entry name" value="BRCT domain"/>
    <property type="match status" value="1"/>
</dbReference>
<feature type="active site" description="N6-AMP-lysine intermediate" evidence="12">
    <location>
        <position position="116"/>
    </location>
</feature>
<dbReference type="HAMAP" id="MF_01588">
    <property type="entry name" value="DNA_ligase_A"/>
    <property type="match status" value="1"/>
</dbReference>
<evidence type="ECO:0000313" key="14">
    <source>
        <dbReference type="EMBL" id="RUP76565.1"/>
    </source>
</evidence>
<gene>
    <name evidence="12 14" type="primary">ligA</name>
    <name evidence="14" type="ORF">D6D54_05920</name>
</gene>
<dbReference type="GO" id="GO:0005829">
    <property type="term" value="C:cytosol"/>
    <property type="evidence" value="ECO:0007669"/>
    <property type="project" value="TreeGrafter"/>
</dbReference>
<dbReference type="CDD" id="cd00114">
    <property type="entry name" value="LIGANc"/>
    <property type="match status" value="1"/>
</dbReference>
<dbReference type="PROSITE" id="PS50172">
    <property type="entry name" value="BRCT"/>
    <property type="match status" value="1"/>
</dbReference>
<dbReference type="Proteomes" id="UP000274545">
    <property type="component" value="Unassembled WGS sequence"/>
</dbReference>
<dbReference type="EMBL" id="RAHC01000007">
    <property type="protein sequence ID" value="RUP76565.1"/>
    <property type="molecule type" value="Genomic_DNA"/>
</dbReference>
<feature type="binding site" evidence="12">
    <location>
        <position position="427"/>
    </location>
    <ligand>
        <name>Zn(2+)</name>
        <dbReference type="ChEBI" id="CHEBI:29105"/>
    </ligand>
</feature>
<keyword evidence="2 12" id="KW-0436">Ligase</keyword>
<keyword evidence="4 12" id="KW-0479">Metal-binding</keyword>
<evidence type="ECO:0000256" key="9">
    <source>
        <dbReference type="ARBA" id="ARBA00023204"/>
    </source>
</evidence>
<evidence type="ECO:0000256" key="1">
    <source>
        <dbReference type="ARBA" id="ARBA00004067"/>
    </source>
</evidence>
<dbReference type="GO" id="GO:0006281">
    <property type="term" value="P:DNA repair"/>
    <property type="evidence" value="ECO:0007669"/>
    <property type="project" value="UniProtKB-KW"/>
</dbReference>
<dbReference type="CDD" id="cd17748">
    <property type="entry name" value="BRCT_DNA_ligase_like"/>
    <property type="match status" value="1"/>
</dbReference>
<dbReference type="InterPro" id="IPR004150">
    <property type="entry name" value="NAD_DNA_ligase_OB"/>
</dbReference>
<dbReference type="Pfam" id="PF01653">
    <property type="entry name" value="DNA_ligase_aden"/>
    <property type="match status" value="1"/>
</dbReference>
<evidence type="ECO:0000256" key="3">
    <source>
        <dbReference type="ARBA" id="ARBA00022705"/>
    </source>
</evidence>
<dbReference type="PANTHER" id="PTHR23389">
    <property type="entry name" value="CHROMOSOME TRANSMISSION FIDELITY FACTOR 18"/>
    <property type="match status" value="1"/>
</dbReference>
<dbReference type="GO" id="GO:0046872">
    <property type="term" value="F:metal ion binding"/>
    <property type="evidence" value="ECO:0007669"/>
    <property type="project" value="UniProtKB-KW"/>
</dbReference>